<feature type="region of interest" description="Disordered" evidence="2">
    <location>
        <begin position="171"/>
        <end position="194"/>
    </location>
</feature>
<evidence type="ECO:0000256" key="1">
    <source>
        <dbReference type="ARBA" id="ARBA00023604"/>
    </source>
</evidence>
<accession>A0A4V6RQL8</accession>
<evidence type="ECO:0000313" key="4">
    <source>
        <dbReference type="Proteomes" id="UP000308092"/>
    </source>
</evidence>
<dbReference type="STRING" id="1220188.A0A4V6RQL8"/>
<protein>
    <recommendedName>
        <fullName evidence="5">Methyltransferase</fullName>
    </recommendedName>
</protein>
<feature type="region of interest" description="Disordered" evidence="2">
    <location>
        <begin position="57"/>
        <end position="77"/>
    </location>
</feature>
<dbReference type="Proteomes" id="UP000308092">
    <property type="component" value="Unassembled WGS sequence"/>
</dbReference>
<name>A0A4V6RQL8_9EURO</name>
<sequence>MTITTTTTKTTRIPSGPVEAQLVFYSPPADNSPPYNYVETPPPGLPQRNYNEETHKVTITDIRPPPNSNPAEPTTTKIPDYTLSTSAFEILSSISTSTTTSTFDSDTSIRESYYPEITHLLLSHLNAEKVIIFDHTIRRAADPAAPRGPVHRAHVDQTAYAAAERIKLHVPSSFSSSPSSSDKEKEDENKNEEEELIRACLQGEKRYRIINVWKPLNGPVESSPLAFASADTVDVERDLVPVQHRYPHRVGETMAVRYNPHQKWLYVSGMRDDERLLLQCSDSWADKTGGLKVVPHTAFWDPRTKEDAKPRESIEVRTLVIG</sequence>
<feature type="compositionally biased region" description="Low complexity" evidence="2">
    <location>
        <begin position="171"/>
        <end position="180"/>
    </location>
</feature>
<evidence type="ECO:0000256" key="2">
    <source>
        <dbReference type="SAM" id="MobiDB-lite"/>
    </source>
</evidence>
<dbReference type="VEuPathDB" id="FungiDB:EYZ11_013207"/>
<dbReference type="NCBIfam" id="NF041278">
    <property type="entry name" value="CmcJ_NvfI_EfuI"/>
    <property type="match status" value="1"/>
</dbReference>
<proteinExistence type="inferred from homology"/>
<dbReference type="EMBL" id="SOSA01001272">
    <property type="protein sequence ID" value="THC87344.1"/>
    <property type="molecule type" value="Genomic_DNA"/>
</dbReference>
<gene>
    <name evidence="3" type="ORF">EYZ11_013207</name>
</gene>
<dbReference type="PANTHER" id="PTHR34598">
    <property type="entry name" value="BLL6449 PROTEIN"/>
    <property type="match status" value="1"/>
</dbReference>
<dbReference type="InterPro" id="IPR044053">
    <property type="entry name" value="AsaB-like"/>
</dbReference>
<keyword evidence="4" id="KW-1185">Reference proteome</keyword>
<organism evidence="3 4">
    <name type="scientific">Aspergillus tanneri</name>
    <dbReference type="NCBI Taxonomy" id="1220188"/>
    <lineage>
        <taxon>Eukaryota</taxon>
        <taxon>Fungi</taxon>
        <taxon>Dikarya</taxon>
        <taxon>Ascomycota</taxon>
        <taxon>Pezizomycotina</taxon>
        <taxon>Eurotiomycetes</taxon>
        <taxon>Eurotiomycetidae</taxon>
        <taxon>Eurotiales</taxon>
        <taxon>Aspergillaceae</taxon>
        <taxon>Aspergillus</taxon>
        <taxon>Aspergillus subgen. Circumdati</taxon>
    </lineage>
</organism>
<evidence type="ECO:0000313" key="3">
    <source>
        <dbReference type="EMBL" id="THC87344.1"/>
    </source>
</evidence>
<reference evidence="3 4" key="1">
    <citation type="submission" date="2019-03" db="EMBL/GenBank/DDBJ databases">
        <title>The genome sequence of a newly discovered highly antifungal drug resistant Aspergillus species, Aspergillus tanneri NIH 1004.</title>
        <authorList>
            <person name="Mounaud S."/>
            <person name="Singh I."/>
            <person name="Joardar V."/>
            <person name="Pakala S."/>
            <person name="Pakala S."/>
            <person name="Venepally P."/>
            <person name="Hoover J."/>
            <person name="Nierman W."/>
            <person name="Chung J."/>
            <person name="Losada L."/>
        </authorList>
    </citation>
    <scope>NUCLEOTIDE SEQUENCE [LARGE SCALE GENOMIC DNA]</scope>
    <source>
        <strain evidence="3 4">NIH1004</strain>
    </source>
</reference>
<dbReference type="AlphaFoldDB" id="A0A4V6RQL8"/>
<evidence type="ECO:0008006" key="5">
    <source>
        <dbReference type="Google" id="ProtNLM"/>
    </source>
</evidence>
<dbReference type="PANTHER" id="PTHR34598:SF1">
    <property type="entry name" value="PUTATIVE (AFU_ORTHOLOGUE AFUA_3G13140)-RELATED"/>
    <property type="match status" value="1"/>
</dbReference>
<dbReference type="GO" id="GO:0016491">
    <property type="term" value="F:oxidoreductase activity"/>
    <property type="evidence" value="ECO:0007669"/>
    <property type="project" value="InterPro"/>
</dbReference>
<comment type="caution">
    <text evidence="3">The sequence shown here is derived from an EMBL/GenBank/DDBJ whole genome shotgun (WGS) entry which is preliminary data.</text>
</comment>
<comment type="similarity">
    <text evidence="1">Belongs to the asaB hydroxylase/desaturase family.</text>
</comment>